<dbReference type="EMBL" id="AP021858">
    <property type="protein sequence ID" value="BBO24252.1"/>
    <property type="molecule type" value="Genomic_DNA"/>
</dbReference>
<keyword evidence="1 3" id="KW-0436">Ligase</keyword>
<dbReference type="NCBIfam" id="TIGR00121">
    <property type="entry name" value="birA_ligase"/>
    <property type="match status" value="1"/>
</dbReference>
<dbReference type="PROSITE" id="PS51733">
    <property type="entry name" value="BPL_LPL_CATALYTIC"/>
    <property type="match status" value="1"/>
</dbReference>
<dbReference type="AlphaFoldDB" id="A0A809RWK0"/>
<organism evidence="3 4">
    <name type="scientific">Candidatus Nitrosymbiomonas proteolyticus</name>
    <dbReference type="NCBI Taxonomy" id="2608984"/>
    <lineage>
        <taxon>Bacteria</taxon>
        <taxon>Bacillati</taxon>
        <taxon>Armatimonadota</taxon>
        <taxon>Armatimonadota incertae sedis</taxon>
        <taxon>Candidatus Nitrosymbiomonas</taxon>
    </lineage>
</organism>
<name>A0A809RWK0_9BACT</name>
<dbReference type="SUPFAM" id="SSF55681">
    <property type="entry name" value="Class II aaRS and biotin synthetases"/>
    <property type="match status" value="1"/>
</dbReference>
<dbReference type="InterPro" id="IPR004408">
    <property type="entry name" value="Biotin_CoA_COase_ligase"/>
</dbReference>
<dbReference type="Pfam" id="PF03099">
    <property type="entry name" value="BPL_LplA_LipB"/>
    <property type="match status" value="1"/>
</dbReference>
<dbReference type="GO" id="GO:0004077">
    <property type="term" value="F:biotin--[biotin carboxyl-carrier protein] ligase activity"/>
    <property type="evidence" value="ECO:0007669"/>
    <property type="project" value="InterPro"/>
</dbReference>
<dbReference type="PANTHER" id="PTHR12835:SF5">
    <property type="entry name" value="BIOTIN--PROTEIN LIGASE"/>
    <property type="match status" value="1"/>
</dbReference>
<dbReference type="KEGG" id="npy:NPRO_18470"/>
<evidence type="ECO:0000313" key="4">
    <source>
        <dbReference type="Proteomes" id="UP000662873"/>
    </source>
</evidence>
<protein>
    <submittedName>
        <fullName evidence="3">Biotin--[acetyl-CoA-carboxylase] ligase</fullName>
    </submittedName>
</protein>
<dbReference type="Gene3D" id="3.30.930.10">
    <property type="entry name" value="Bira Bifunctional Protein, Domain 2"/>
    <property type="match status" value="1"/>
</dbReference>
<feature type="domain" description="BPL/LPL catalytic" evidence="2">
    <location>
        <begin position="6"/>
        <end position="180"/>
    </location>
</feature>
<proteinExistence type="predicted"/>
<gene>
    <name evidence="3" type="ORF">NPRO_18470</name>
</gene>
<evidence type="ECO:0000259" key="2">
    <source>
        <dbReference type="PROSITE" id="PS51733"/>
    </source>
</evidence>
<dbReference type="Proteomes" id="UP000662873">
    <property type="component" value="Chromosome"/>
</dbReference>
<evidence type="ECO:0000256" key="1">
    <source>
        <dbReference type="ARBA" id="ARBA00022598"/>
    </source>
</evidence>
<dbReference type="InterPro" id="IPR004143">
    <property type="entry name" value="BPL_LPL_catalytic"/>
</dbReference>
<evidence type="ECO:0000313" key="3">
    <source>
        <dbReference type="EMBL" id="BBO24252.1"/>
    </source>
</evidence>
<dbReference type="CDD" id="cd16442">
    <property type="entry name" value="BPL"/>
    <property type="match status" value="1"/>
</dbReference>
<dbReference type="GO" id="GO:0005737">
    <property type="term" value="C:cytoplasm"/>
    <property type="evidence" value="ECO:0007669"/>
    <property type="project" value="TreeGrafter"/>
</dbReference>
<dbReference type="InterPro" id="IPR045864">
    <property type="entry name" value="aa-tRNA-synth_II/BPL/LPL"/>
</dbReference>
<reference evidence="3" key="1">
    <citation type="journal article" name="DNA Res.">
        <title>The physiological potential of anammox bacteria as revealed by their core genome structure.</title>
        <authorList>
            <person name="Okubo T."/>
            <person name="Toyoda A."/>
            <person name="Fukuhara K."/>
            <person name="Uchiyama I."/>
            <person name="Harigaya Y."/>
            <person name="Kuroiwa M."/>
            <person name="Suzuki T."/>
            <person name="Murakami Y."/>
            <person name="Suwa Y."/>
            <person name="Takami H."/>
        </authorList>
    </citation>
    <scope>NUCLEOTIDE SEQUENCE</scope>
    <source>
        <strain evidence="3">317325-2</strain>
    </source>
</reference>
<dbReference type="PANTHER" id="PTHR12835">
    <property type="entry name" value="BIOTIN PROTEIN LIGASE"/>
    <property type="match status" value="1"/>
</dbReference>
<sequence length="241" mass="25922">MKSPLLEGPWVELESVDSTQNYVARCLRGESGLPVPGVALAREQTAGRGRFDRAWWSPPGSSLSMSLVFGGYPDAPRPWLLGMAVAVAAARVVHCRLKWPNDLIVNGRKIGGILTEMMRDAQGRAIPVVGVGINLTQTEFPPDLASTATSLLMEYGVAQRAGDLARRIVDALSDLPEPDDWPSLAPVWNQFDETKGRRYRLSSGESGIAIGIGPQGELLCEVEGVPRIVYAADDATTNVAV</sequence>
<accession>A0A809RWK0</accession>